<comment type="subcellular location">
    <subcellularLocation>
        <location evidence="1">Cell membrane</location>
        <topology evidence="1">Multi-pass membrane protein</topology>
    </subcellularLocation>
</comment>
<feature type="transmembrane region" description="Helical" evidence="6">
    <location>
        <begin position="12"/>
        <end position="33"/>
    </location>
</feature>
<feature type="transmembrane region" description="Helical" evidence="6">
    <location>
        <begin position="260"/>
        <end position="280"/>
    </location>
</feature>
<evidence type="ECO:0000313" key="8">
    <source>
        <dbReference type="EMBL" id="RQG97781.1"/>
    </source>
</evidence>
<name>A0A3N6MNS5_NATCH</name>
<dbReference type="Gene3D" id="1.20.1250.20">
    <property type="entry name" value="MFS general substrate transporter like domains"/>
    <property type="match status" value="2"/>
</dbReference>
<dbReference type="InterPro" id="IPR036259">
    <property type="entry name" value="MFS_trans_sf"/>
</dbReference>
<dbReference type="EMBL" id="REGA01000001">
    <property type="protein sequence ID" value="RQG97781.1"/>
    <property type="molecule type" value="Genomic_DNA"/>
</dbReference>
<dbReference type="SUPFAM" id="SSF103473">
    <property type="entry name" value="MFS general substrate transporter"/>
    <property type="match status" value="1"/>
</dbReference>
<reference evidence="8 9" key="1">
    <citation type="submission" date="2018-10" db="EMBL/GenBank/DDBJ databases">
        <title>Natrarchaeobius chitinivorans gen. nov., sp. nov., and Natrarchaeobius haloalkaliphilus sp. nov., alkaliphilic, chitin-utilizing haloarchaea from hypersaline alkaline lakes.</title>
        <authorList>
            <person name="Sorokin D.Y."/>
            <person name="Elcheninov A.G."/>
            <person name="Kostrikina N.A."/>
            <person name="Bale N.J."/>
            <person name="Sinninghe Damste J.S."/>
            <person name="Khijniak T.V."/>
            <person name="Kublanov I.V."/>
            <person name="Toshchakov S.V."/>
        </authorList>
    </citation>
    <scope>NUCLEOTIDE SEQUENCE [LARGE SCALE GENOMIC DNA]</scope>
    <source>
        <strain evidence="8 9">AArcht4T</strain>
    </source>
</reference>
<feature type="transmembrane region" description="Helical" evidence="6">
    <location>
        <begin position="380"/>
        <end position="398"/>
    </location>
</feature>
<dbReference type="PANTHER" id="PTHR43124">
    <property type="entry name" value="PURINE EFFLUX PUMP PBUE"/>
    <property type="match status" value="1"/>
</dbReference>
<dbReference type="InterPro" id="IPR020846">
    <property type="entry name" value="MFS_dom"/>
</dbReference>
<evidence type="ECO:0000313" key="9">
    <source>
        <dbReference type="Proteomes" id="UP000282323"/>
    </source>
</evidence>
<evidence type="ECO:0000256" key="4">
    <source>
        <dbReference type="ARBA" id="ARBA00022989"/>
    </source>
</evidence>
<accession>A0A3N6MNS5</accession>
<dbReference type="PROSITE" id="PS50850">
    <property type="entry name" value="MFS"/>
    <property type="match status" value="1"/>
</dbReference>
<feature type="transmembrane region" description="Helical" evidence="6">
    <location>
        <begin position="53"/>
        <end position="72"/>
    </location>
</feature>
<feature type="domain" description="Major facilitator superfamily (MFS) profile" evidence="7">
    <location>
        <begin position="1"/>
        <end position="403"/>
    </location>
</feature>
<feature type="transmembrane region" description="Helical" evidence="6">
    <location>
        <begin position="313"/>
        <end position="337"/>
    </location>
</feature>
<proteinExistence type="predicted"/>
<evidence type="ECO:0000256" key="2">
    <source>
        <dbReference type="ARBA" id="ARBA00022475"/>
    </source>
</evidence>
<dbReference type="GO" id="GO:0022857">
    <property type="term" value="F:transmembrane transporter activity"/>
    <property type="evidence" value="ECO:0007669"/>
    <property type="project" value="InterPro"/>
</dbReference>
<evidence type="ECO:0000259" key="7">
    <source>
        <dbReference type="PROSITE" id="PS50850"/>
    </source>
</evidence>
<organism evidence="8 9">
    <name type="scientific">Natrarchaeobius chitinivorans</name>
    <dbReference type="NCBI Taxonomy" id="1679083"/>
    <lineage>
        <taxon>Archaea</taxon>
        <taxon>Methanobacteriati</taxon>
        <taxon>Methanobacteriota</taxon>
        <taxon>Stenosarchaea group</taxon>
        <taxon>Halobacteria</taxon>
        <taxon>Halobacteriales</taxon>
        <taxon>Natrialbaceae</taxon>
        <taxon>Natrarchaeobius</taxon>
    </lineage>
</organism>
<feature type="transmembrane region" description="Helical" evidence="6">
    <location>
        <begin position="349"/>
        <end position="368"/>
    </location>
</feature>
<feature type="transmembrane region" description="Helical" evidence="6">
    <location>
        <begin position="171"/>
        <end position="195"/>
    </location>
</feature>
<keyword evidence="3 6" id="KW-0812">Transmembrane</keyword>
<gene>
    <name evidence="8" type="ORF">EA473_00795</name>
</gene>
<feature type="transmembrane region" description="Helical" evidence="6">
    <location>
        <begin position="93"/>
        <end position="119"/>
    </location>
</feature>
<dbReference type="AlphaFoldDB" id="A0A3N6MNS5"/>
<feature type="transmembrane region" description="Helical" evidence="6">
    <location>
        <begin position="216"/>
        <end position="240"/>
    </location>
</feature>
<keyword evidence="4 6" id="KW-1133">Transmembrane helix</keyword>
<keyword evidence="2" id="KW-1003">Cell membrane</keyword>
<evidence type="ECO:0000256" key="6">
    <source>
        <dbReference type="SAM" id="Phobius"/>
    </source>
</evidence>
<comment type="caution">
    <text evidence="8">The sequence shown here is derived from an EMBL/GenBank/DDBJ whole genome shotgun (WGS) entry which is preliminary data.</text>
</comment>
<evidence type="ECO:0000256" key="3">
    <source>
        <dbReference type="ARBA" id="ARBA00022692"/>
    </source>
</evidence>
<dbReference type="Proteomes" id="UP000282323">
    <property type="component" value="Unassembled WGS sequence"/>
</dbReference>
<feature type="transmembrane region" description="Helical" evidence="6">
    <location>
        <begin position="287"/>
        <end position="307"/>
    </location>
</feature>
<evidence type="ECO:0000256" key="5">
    <source>
        <dbReference type="ARBA" id="ARBA00023136"/>
    </source>
</evidence>
<keyword evidence="5 6" id="KW-0472">Membrane</keyword>
<dbReference type="RefSeq" id="WP_124193760.1">
    <property type="nucleotide sequence ID" value="NZ_REGA01000001.1"/>
</dbReference>
<dbReference type="OrthoDB" id="204820at2157"/>
<sequence length="406" mass="42002">MDVGDTLKREVRALWADGTGLALGAVATTWGLLIGTRMILPVVLPSIQETFDLSLTVAGLLVTILWLGGAIGQLPGGMLADKYDERTLMATSAVVVGVALVAFVFAPSAVVLFGAAAVWGLAHSLYPIARITLLSNLYPDRLGSALGVTMATGDVGQTALPPLGAVLAGAIAWQAGLGFVIPLLVAFGVLILMFVPKTSSPDDDNGSGRSLEGVRAVVPALSTPSMGFITLILFLYIFIWQSFTAFYPTYLITVKGIQPAIASALFGLFFAVGVVVKPIAGGAYDRIGIRGSLVGVLAAPVGGFFLLPFVDELWALALITALVSTMLGSGAITQSYLAESFPEELRGTGLGVVRTVTATVGAGGPLVFGAIGDYGYFDEGYWALAAIMAVIVLLTLAMPTTSAARN</sequence>
<protein>
    <submittedName>
        <fullName evidence="8">MFS transporter</fullName>
    </submittedName>
</protein>
<evidence type="ECO:0000256" key="1">
    <source>
        <dbReference type="ARBA" id="ARBA00004651"/>
    </source>
</evidence>
<dbReference type="InterPro" id="IPR011701">
    <property type="entry name" value="MFS"/>
</dbReference>
<dbReference type="GO" id="GO:0005886">
    <property type="term" value="C:plasma membrane"/>
    <property type="evidence" value="ECO:0007669"/>
    <property type="project" value="UniProtKB-SubCell"/>
</dbReference>
<dbReference type="PANTHER" id="PTHR43124:SF3">
    <property type="entry name" value="CHLORAMPHENICOL EFFLUX PUMP RV0191"/>
    <property type="match status" value="1"/>
</dbReference>
<keyword evidence="9" id="KW-1185">Reference proteome</keyword>
<dbReference type="Pfam" id="PF07690">
    <property type="entry name" value="MFS_1"/>
    <property type="match status" value="1"/>
</dbReference>
<dbReference type="InterPro" id="IPR050189">
    <property type="entry name" value="MFS_Efflux_Transporters"/>
</dbReference>